<evidence type="ECO:0000313" key="2">
    <source>
        <dbReference type="Proteomes" id="UP001055879"/>
    </source>
</evidence>
<protein>
    <submittedName>
        <fullName evidence="1">Uncharacterized protein</fullName>
    </submittedName>
</protein>
<dbReference type="EMBL" id="CM042052">
    <property type="protein sequence ID" value="KAI3720179.1"/>
    <property type="molecule type" value="Genomic_DNA"/>
</dbReference>
<reference evidence="2" key="1">
    <citation type="journal article" date="2022" name="Mol. Ecol. Resour.">
        <title>The genomes of chicory, endive, great burdock and yacon provide insights into Asteraceae palaeo-polyploidization history and plant inulin production.</title>
        <authorList>
            <person name="Fan W."/>
            <person name="Wang S."/>
            <person name="Wang H."/>
            <person name="Wang A."/>
            <person name="Jiang F."/>
            <person name="Liu H."/>
            <person name="Zhao H."/>
            <person name="Xu D."/>
            <person name="Zhang Y."/>
        </authorList>
    </citation>
    <scope>NUCLEOTIDE SEQUENCE [LARGE SCALE GENOMIC DNA]</scope>
    <source>
        <strain evidence="2">cv. Niubang</strain>
    </source>
</reference>
<proteinExistence type="predicted"/>
<keyword evidence="2" id="KW-1185">Reference proteome</keyword>
<sequence length="80" mass="8896">MCNFFLKLRFFINRLLVIYLTECGFGFLATSPPLPGYGFWLQISGFGFGVLATSPPLPGLVLGFGEVQIDSFFTWLGFGF</sequence>
<comment type="caution">
    <text evidence="1">The sequence shown here is derived from an EMBL/GenBank/DDBJ whole genome shotgun (WGS) entry which is preliminary data.</text>
</comment>
<gene>
    <name evidence="1" type="ORF">L6452_21092</name>
</gene>
<name>A0ACB9BCC0_ARCLA</name>
<organism evidence="1 2">
    <name type="scientific">Arctium lappa</name>
    <name type="common">Greater burdock</name>
    <name type="synonym">Lappa major</name>
    <dbReference type="NCBI Taxonomy" id="4217"/>
    <lineage>
        <taxon>Eukaryota</taxon>
        <taxon>Viridiplantae</taxon>
        <taxon>Streptophyta</taxon>
        <taxon>Embryophyta</taxon>
        <taxon>Tracheophyta</taxon>
        <taxon>Spermatophyta</taxon>
        <taxon>Magnoliopsida</taxon>
        <taxon>eudicotyledons</taxon>
        <taxon>Gunneridae</taxon>
        <taxon>Pentapetalae</taxon>
        <taxon>asterids</taxon>
        <taxon>campanulids</taxon>
        <taxon>Asterales</taxon>
        <taxon>Asteraceae</taxon>
        <taxon>Carduoideae</taxon>
        <taxon>Cardueae</taxon>
        <taxon>Arctiinae</taxon>
        <taxon>Arctium</taxon>
    </lineage>
</organism>
<reference evidence="1 2" key="2">
    <citation type="journal article" date="2022" name="Mol. Ecol. Resour.">
        <title>The genomes of chicory, endive, great burdock and yacon provide insights into Asteraceae paleo-polyploidization history and plant inulin production.</title>
        <authorList>
            <person name="Fan W."/>
            <person name="Wang S."/>
            <person name="Wang H."/>
            <person name="Wang A."/>
            <person name="Jiang F."/>
            <person name="Liu H."/>
            <person name="Zhao H."/>
            <person name="Xu D."/>
            <person name="Zhang Y."/>
        </authorList>
    </citation>
    <scope>NUCLEOTIDE SEQUENCE [LARGE SCALE GENOMIC DNA]</scope>
    <source>
        <strain evidence="2">cv. Niubang</strain>
    </source>
</reference>
<evidence type="ECO:0000313" key="1">
    <source>
        <dbReference type="EMBL" id="KAI3720179.1"/>
    </source>
</evidence>
<accession>A0ACB9BCC0</accession>
<dbReference type="Proteomes" id="UP001055879">
    <property type="component" value="Linkage Group LG06"/>
</dbReference>